<accession>A0A0K1Q7X8</accession>
<organism evidence="1 2">
    <name type="scientific">Labilithrix luteola</name>
    <dbReference type="NCBI Taxonomy" id="1391654"/>
    <lineage>
        <taxon>Bacteria</taxon>
        <taxon>Pseudomonadati</taxon>
        <taxon>Myxococcota</taxon>
        <taxon>Polyangia</taxon>
        <taxon>Polyangiales</taxon>
        <taxon>Labilitrichaceae</taxon>
        <taxon>Labilithrix</taxon>
    </lineage>
</organism>
<keyword evidence="2" id="KW-1185">Reference proteome</keyword>
<reference evidence="1 2" key="1">
    <citation type="submission" date="2015-08" db="EMBL/GenBank/DDBJ databases">
        <authorList>
            <person name="Babu N.S."/>
            <person name="Beckwith C.J."/>
            <person name="Beseler K.G."/>
            <person name="Brison A."/>
            <person name="Carone J.V."/>
            <person name="Caskin T.P."/>
            <person name="Diamond M."/>
            <person name="Durham M.E."/>
            <person name="Foxe J.M."/>
            <person name="Go M."/>
            <person name="Henderson B.A."/>
            <person name="Jones I.B."/>
            <person name="McGettigan J.A."/>
            <person name="Micheletti S.J."/>
            <person name="Nasrallah M.E."/>
            <person name="Ortiz D."/>
            <person name="Piller C.R."/>
            <person name="Privatt S.R."/>
            <person name="Schneider S.L."/>
            <person name="Sharp S."/>
            <person name="Smith T.C."/>
            <person name="Stanton J.D."/>
            <person name="Ullery H.E."/>
            <person name="Wilson R.J."/>
            <person name="Serrano M.G."/>
            <person name="Buck G."/>
            <person name="Lee V."/>
            <person name="Wang Y."/>
            <person name="Carvalho R."/>
            <person name="Voegtly L."/>
            <person name="Shi R."/>
            <person name="Duckworth R."/>
            <person name="Johnson A."/>
            <person name="Loviza R."/>
            <person name="Walstead R."/>
            <person name="Shah Z."/>
            <person name="Kiflezghi M."/>
            <person name="Wade K."/>
            <person name="Ball S.L."/>
            <person name="Bradley K.W."/>
            <person name="Asai D.J."/>
            <person name="Bowman C.A."/>
            <person name="Russell D.A."/>
            <person name="Pope W.H."/>
            <person name="Jacobs-Sera D."/>
            <person name="Hendrix R.W."/>
            <person name="Hatfull G.F."/>
        </authorList>
    </citation>
    <scope>NUCLEOTIDE SEQUENCE [LARGE SCALE GENOMIC DNA]</scope>
    <source>
        <strain evidence="1 2">DSM 27648</strain>
    </source>
</reference>
<dbReference type="Proteomes" id="UP000064967">
    <property type="component" value="Chromosome"/>
</dbReference>
<evidence type="ECO:0000313" key="1">
    <source>
        <dbReference type="EMBL" id="AKV01843.1"/>
    </source>
</evidence>
<gene>
    <name evidence="1" type="ORF">AKJ09_08506</name>
</gene>
<protein>
    <submittedName>
        <fullName evidence="1">Uncharacterized protein</fullName>
    </submittedName>
</protein>
<name>A0A0K1Q7X8_9BACT</name>
<dbReference type="KEGG" id="llu:AKJ09_08506"/>
<sequence length="113" mass="11541">MVAGHCGVDCAVSGIEVAAASDAIALEQLCRPSESVERAALPTDPRRGEICAASRIDCVDGVVGLCDAPGATVRALGVCVHGCADGISVEPEDILTSDGVAAILCRRDHAERR</sequence>
<evidence type="ECO:0000313" key="2">
    <source>
        <dbReference type="Proteomes" id="UP000064967"/>
    </source>
</evidence>
<dbReference type="EMBL" id="CP012333">
    <property type="protein sequence ID" value="AKV01843.1"/>
    <property type="molecule type" value="Genomic_DNA"/>
</dbReference>
<proteinExistence type="predicted"/>
<dbReference type="AlphaFoldDB" id="A0A0K1Q7X8"/>